<feature type="compositionally biased region" description="Acidic residues" evidence="1">
    <location>
        <begin position="579"/>
        <end position="589"/>
    </location>
</feature>
<dbReference type="EMBL" id="JARKIB010000087">
    <property type="protein sequence ID" value="KAJ7744331.1"/>
    <property type="molecule type" value="Genomic_DNA"/>
</dbReference>
<feature type="compositionally biased region" description="Basic and acidic residues" evidence="1">
    <location>
        <begin position="715"/>
        <end position="734"/>
    </location>
</feature>
<accession>A0AAD7IKK6</accession>
<feature type="region of interest" description="Disordered" evidence="1">
    <location>
        <begin position="504"/>
        <end position="545"/>
    </location>
</feature>
<comment type="caution">
    <text evidence="2">The sequence shown here is derived from an EMBL/GenBank/DDBJ whole genome shotgun (WGS) entry which is preliminary data.</text>
</comment>
<feature type="compositionally biased region" description="Pro residues" evidence="1">
    <location>
        <begin position="514"/>
        <end position="524"/>
    </location>
</feature>
<evidence type="ECO:0000256" key="1">
    <source>
        <dbReference type="SAM" id="MobiDB-lite"/>
    </source>
</evidence>
<protein>
    <submittedName>
        <fullName evidence="2">Uncharacterized protein</fullName>
    </submittedName>
</protein>
<dbReference type="AlphaFoldDB" id="A0AAD7IKK6"/>
<reference evidence="2" key="1">
    <citation type="submission" date="2023-03" db="EMBL/GenBank/DDBJ databases">
        <title>Massive genome expansion in bonnet fungi (Mycena s.s.) driven by repeated elements and novel gene families across ecological guilds.</title>
        <authorList>
            <consortium name="Lawrence Berkeley National Laboratory"/>
            <person name="Harder C.B."/>
            <person name="Miyauchi S."/>
            <person name="Viragh M."/>
            <person name="Kuo A."/>
            <person name="Thoen E."/>
            <person name="Andreopoulos B."/>
            <person name="Lu D."/>
            <person name="Skrede I."/>
            <person name="Drula E."/>
            <person name="Henrissat B."/>
            <person name="Morin E."/>
            <person name="Kohler A."/>
            <person name="Barry K."/>
            <person name="LaButti K."/>
            <person name="Morin E."/>
            <person name="Salamov A."/>
            <person name="Lipzen A."/>
            <person name="Mereny Z."/>
            <person name="Hegedus B."/>
            <person name="Baldrian P."/>
            <person name="Stursova M."/>
            <person name="Weitz H."/>
            <person name="Taylor A."/>
            <person name="Grigoriev I.V."/>
            <person name="Nagy L.G."/>
            <person name="Martin F."/>
            <person name="Kauserud H."/>
        </authorList>
    </citation>
    <scope>NUCLEOTIDE SEQUENCE</scope>
    <source>
        <strain evidence="2">CBHHK182m</strain>
    </source>
</reference>
<organism evidence="2 3">
    <name type="scientific">Mycena metata</name>
    <dbReference type="NCBI Taxonomy" id="1033252"/>
    <lineage>
        <taxon>Eukaryota</taxon>
        <taxon>Fungi</taxon>
        <taxon>Dikarya</taxon>
        <taxon>Basidiomycota</taxon>
        <taxon>Agaricomycotina</taxon>
        <taxon>Agaricomycetes</taxon>
        <taxon>Agaricomycetidae</taxon>
        <taxon>Agaricales</taxon>
        <taxon>Marasmiineae</taxon>
        <taxon>Mycenaceae</taxon>
        <taxon>Mycena</taxon>
    </lineage>
</organism>
<dbReference type="Proteomes" id="UP001215598">
    <property type="component" value="Unassembled WGS sequence"/>
</dbReference>
<evidence type="ECO:0000313" key="2">
    <source>
        <dbReference type="EMBL" id="KAJ7744331.1"/>
    </source>
</evidence>
<gene>
    <name evidence="2" type="ORF">B0H16DRAFT_1463200</name>
</gene>
<feature type="region of interest" description="Disordered" evidence="1">
    <location>
        <begin position="715"/>
        <end position="744"/>
    </location>
</feature>
<name>A0AAD7IKK6_9AGAR</name>
<evidence type="ECO:0000313" key="3">
    <source>
        <dbReference type="Proteomes" id="UP001215598"/>
    </source>
</evidence>
<sequence length="744" mass="84675">MPRVLTADVWWQVAQLTSKRKQLELVRLSKDIYDVVIPTIYRNLDIGRSAIDFVHSLANNSRLPPLVHVLCFHNGAFVNDAEWAAALRAMKNLKFLYVNLAINFPLDILPDITFSLTTFGSRCSVFGSWATLIASQPTIGELKLNDDYYQKPPGPDVLPALHAVKGRPADLARFARQHALEDMWFFSGPPHGRRSLKRADLALFAQSPSRLVTVLLGAAQFLLLVRFAPSMMATLRHVVLDEDPDWSEFTRNPELAVVRGNLAEVARKINGSASHLQSMLLAFSQNVSDRHPAIRPLLRADGEFFLNSFNAITPTPHFKTFRVYASDGCTTWEKWGSTDQTTSYLPPPPDCGPLDLEADLQYLFGRSPLSSQMRLCLSPQEESPIIQDRPRQARCVYVYLKFSTSSYLKSVPERTRQMLPPPPPPLHSCLTARFGVYAARKRMEPLPRFSVRRRHLLLHLHQKEAHAQGAPDPGNLRPGENPCSSFFNFPLCAMFCSSKGPQRKKKKRCSLLPRPTPPVLVPPQEPRRPRHHSVPTPQESAKRAAADLNPEAEASWQEAFSILPNIVLQWAAGTLPTGDESDNAEDPEIPDLPHLMHPNLAEHPDLPDILLTPAEVAECRQTFQTDGEAAETYRLAPRRPRRRLEDLLTPAQREDRHQCIRAQMDQVRALRRQQVREREEAWELEREARLPGLRRVIVDAMRPWERQDFLRVELEQERREEDQPSRETASRRPFDNLNTITYVE</sequence>
<keyword evidence="3" id="KW-1185">Reference proteome</keyword>
<proteinExistence type="predicted"/>
<feature type="region of interest" description="Disordered" evidence="1">
    <location>
        <begin position="576"/>
        <end position="598"/>
    </location>
</feature>